<dbReference type="RefSeq" id="WP_227476249.1">
    <property type="nucleotide sequence ID" value="NZ_JAFMPT010000004.1"/>
</dbReference>
<feature type="transmembrane region" description="Helical" evidence="1">
    <location>
        <begin position="116"/>
        <end position="138"/>
    </location>
</feature>
<sequence length="149" mass="16925">MKKRTYLLVLSAIIFLNLLLFSTGSSILNINLFGIPFGNILIWVGLIALHLFFYKLNTNYESINTTIAKVIKALAKFFIFISIIWFGIAYILSGNINFNFSSNASSYLGSPKASILFWNIIYTLVISPIILSTIYTILKFIDIRKLKKL</sequence>
<keyword evidence="1" id="KW-0472">Membrane</keyword>
<feature type="transmembrane region" description="Helical" evidence="1">
    <location>
        <begin position="7"/>
        <end position="27"/>
    </location>
</feature>
<proteinExistence type="predicted"/>
<organism evidence="2 3">
    <name type="scientific">Winogradskyella immobilis</name>
    <dbReference type="NCBI Taxonomy" id="2816852"/>
    <lineage>
        <taxon>Bacteria</taxon>
        <taxon>Pseudomonadati</taxon>
        <taxon>Bacteroidota</taxon>
        <taxon>Flavobacteriia</taxon>
        <taxon>Flavobacteriales</taxon>
        <taxon>Flavobacteriaceae</taxon>
        <taxon>Winogradskyella</taxon>
    </lineage>
</organism>
<feature type="transmembrane region" description="Helical" evidence="1">
    <location>
        <begin position="74"/>
        <end position="96"/>
    </location>
</feature>
<gene>
    <name evidence="2" type="ORF">J1C55_04280</name>
</gene>
<evidence type="ECO:0000313" key="2">
    <source>
        <dbReference type="EMBL" id="MCC1483800.1"/>
    </source>
</evidence>
<protein>
    <submittedName>
        <fullName evidence="2">Uncharacterized protein</fullName>
    </submittedName>
</protein>
<accession>A0ABS8EMJ9</accession>
<name>A0ABS8EMJ9_9FLAO</name>
<keyword evidence="1" id="KW-1133">Transmembrane helix</keyword>
<feature type="transmembrane region" description="Helical" evidence="1">
    <location>
        <begin position="33"/>
        <end position="53"/>
    </location>
</feature>
<evidence type="ECO:0000313" key="3">
    <source>
        <dbReference type="Proteomes" id="UP000778797"/>
    </source>
</evidence>
<comment type="caution">
    <text evidence="2">The sequence shown here is derived from an EMBL/GenBank/DDBJ whole genome shotgun (WGS) entry which is preliminary data.</text>
</comment>
<keyword evidence="3" id="KW-1185">Reference proteome</keyword>
<reference evidence="3" key="1">
    <citation type="submission" date="2021-03" db="EMBL/GenBank/DDBJ databases">
        <title>Genome of Cognatishimia sp. F0-27.</title>
        <authorList>
            <person name="Ping X."/>
        </authorList>
    </citation>
    <scope>NUCLEOTIDE SEQUENCE [LARGE SCALE GENOMIC DNA]</scope>
    <source>
        <strain evidence="3">E313</strain>
    </source>
</reference>
<dbReference type="EMBL" id="JAFMPT010000004">
    <property type="protein sequence ID" value="MCC1483800.1"/>
    <property type="molecule type" value="Genomic_DNA"/>
</dbReference>
<keyword evidence="1" id="KW-0812">Transmembrane</keyword>
<reference evidence="3" key="2">
    <citation type="submission" date="2023-07" db="EMBL/GenBank/DDBJ databases">
        <title>Genome of Winogradskyella sp. E313.</title>
        <authorList>
            <person name="Zhou Y."/>
        </authorList>
    </citation>
    <scope>NUCLEOTIDE SEQUENCE [LARGE SCALE GENOMIC DNA]</scope>
    <source>
        <strain evidence="3">E313</strain>
    </source>
</reference>
<evidence type="ECO:0000256" key="1">
    <source>
        <dbReference type="SAM" id="Phobius"/>
    </source>
</evidence>
<dbReference type="Proteomes" id="UP000778797">
    <property type="component" value="Unassembled WGS sequence"/>
</dbReference>